<dbReference type="PANTHER" id="PTHR47966:SF49">
    <property type="entry name" value="PEPSIN A-5"/>
    <property type="match status" value="1"/>
</dbReference>
<sequence length="503" mass="54784">MRACQPWLLAPLLITLSAGPLSPRASVPALLEQVSGCISSGKPQGRDYTGNLLSENFRAPAPDGKELIEKVCISYQTPLGALKRVIRAQRKVFNKQLLAAGLPETRSYLRTGNPGKNMKWFGVLGLVALSECLVMLPLMKIKSLRENLRENNVLNDYLEKYPHGLAHKSLEKHPDPGVAFEPMRNYLDLAYVGIVSIGTPPQDFKVVLDTGSADLWVPSTYCSSGACTNHRSFDPLRSSTFLVSGRPIHLVYGSGALSGFLAYDTVRIGGLVDAAQAFGLSLQEPGDFLKYAVFDGILGLGYPSLALPGTTPVFDNLWKQGLIAQNLFAFYLSSKDEKGSVLMLGGVDPSYYSGELHWVPVSRPTYWQLAMDSISMNGKVVACDGGCQAIIDTGTSLLNGPPNYILSIQKIINAQPYSNGQYVVDCNTVGSLPDIHFTISGVDYPVPASAYIQESRSHTCYSSFEGLDHAFHSETWILGDVFLRLYFTVFDRANNRIGLAPAA</sequence>
<keyword evidence="8" id="KW-0865">Zymogen</keyword>
<evidence type="ECO:0000256" key="2">
    <source>
        <dbReference type="ARBA" id="ARBA00007447"/>
    </source>
</evidence>
<feature type="active site" evidence="10">
    <location>
        <position position="209"/>
    </location>
</feature>
<keyword evidence="13" id="KW-0812">Transmembrane</keyword>
<dbReference type="GO" id="GO:0004190">
    <property type="term" value="F:aspartic-type endopeptidase activity"/>
    <property type="evidence" value="ECO:0007669"/>
    <property type="project" value="UniProtKB-KW"/>
</dbReference>
<keyword evidence="6 12" id="KW-0064">Aspartyl protease</keyword>
<name>A0AA41MQF7_SCICA</name>
<keyword evidence="3" id="KW-0964">Secreted</keyword>
<keyword evidence="9 11" id="KW-1015">Disulfide bond</keyword>
<organism evidence="16 17">
    <name type="scientific">Sciurus carolinensis</name>
    <name type="common">Eastern gray squirrel</name>
    <dbReference type="NCBI Taxonomy" id="30640"/>
    <lineage>
        <taxon>Eukaryota</taxon>
        <taxon>Metazoa</taxon>
        <taxon>Chordata</taxon>
        <taxon>Craniata</taxon>
        <taxon>Vertebrata</taxon>
        <taxon>Euteleostomi</taxon>
        <taxon>Mammalia</taxon>
        <taxon>Eutheria</taxon>
        <taxon>Euarchontoglires</taxon>
        <taxon>Glires</taxon>
        <taxon>Rodentia</taxon>
        <taxon>Sciuromorpha</taxon>
        <taxon>Sciuridae</taxon>
        <taxon>Sciurinae</taxon>
        <taxon>Sciurini</taxon>
        <taxon>Sciurus</taxon>
    </lineage>
</organism>
<keyword evidence="13" id="KW-0472">Membrane</keyword>
<dbReference type="EMBL" id="JAATJV010263700">
    <property type="protein sequence ID" value="MBZ3875967.1"/>
    <property type="molecule type" value="Genomic_DNA"/>
</dbReference>
<keyword evidence="17" id="KW-1185">Reference proteome</keyword>
<dbReference type="Proteomes" id="UP001166674">
    <property type="component" value="Unassembled WGS sequence"/>
</dbReference>
<dbReference type="AlphaFoldDB" id="A0AA41MQF7"/>
<evidence type="ECO:0000256" key="14">
    <source>
        <dbReference type="SAM" id="SignalP"/>
    </source>
</evidence>
<feature type="signal peptide" evidence="14">
    <location>
        <begin position="1"/>
        <end position="18"/>
    </location>
</feature>
<feature type="disulfide bond" evidence="11">
    <location>
        <begin position="383"/>
        <end position="387"/>
    </location>
</feature>
<reference evidence="16" key="1">
    <citation type="submission" date="2020-03" db="EMBL/GenBank/DDBJ databases">
        <title>Studies in the Genomics of Life Span.</title>
        <authorList>
            <person name="Glass D."/>
        </authorList>
    </citation>
    <scope>NUCLEOTIDE SEQUENCE</scope>
    <source>
        <strain evidence="16">SUZIE</strain>
        <tissue evidence="16">Muscle</tissue>
    </source>
</reference>
<feature type="disulfide bond" evidence="11">
    <location>
        <begin position="426"/>
        <end position="460"/>
    </location>
</feature>
<evidence type="ECO:0000313" key="16">
    <source>
        <dbReference type="EMBL" id="MBZ3875967.1"/>
    </source>
</evidence>
<feature type="disulfide bond" evidence="11">
    <location>
        <begin position="222"/>
        <end position="227"/>
    </location>
</feature>
<dbReference type="InterPro" id="IPR033121">
    <property type="entry name" value="PEPTIDASE_A1"/>
</dbReference>
<evidence type="ECO:0000256" key="7">
    <source>
        <dbReference type="ARBA" id="ARBA00022801"/>
    </source>
</evidence>
<dbReference type="InterPro" id="IPR001969">
    <property type="entry name" value="Aspartic_peptidase_AS"/>
</dbReference>
<evidence type="ECO:0000259" key="15">
    <source>
        <dbReference type="PROSITE" id="PS51767"/>
    </source>
</evidence>
<evidence type="ECO:0000256" key="12">
    <source>
        <dbReference type="RuleBase" id="RU000454"/>
    </source>
</evidence>
<accession>A0AA41MQF7</accession>
<dbReference type="InterPro" id="IPR012848">
    <property type="entry name" value="Aspartic_peptidase_N"/>
</dbReference>
<keyword evidence="7 12" id="KW-0378">Hydrolase</keyword>
<dbReference type="Pfam" id="PF00026">
    <property type="entry name" value="Asp"/>
    <property type="match status" value="1"/>
</dbReference>
<evidence type="ECO:0000256" key="13">
    <source>
        <dbReference type="SAM" id="Phobius"/>
    </source>
</evidence>
<dbReference type="PRINTS" id="PR00792">
    <property type="entry name" value="PEPSIN"/>
</dbReference>
<dbReference type="PANTHER" id="PTHR47966">
    <property type="entry name" value="BETA-SITE APP-CLEAVING ENZYME, ISOFORM A-RELATED"/>
    <property type="match status" value="1"/>
</dbReference>
<dbReference type="InterPro" id="IPR021109">
    <property type="entry name" value="Peptidase_aspartic_dom_sf"/>
</dbReference>
<feature type="transmembrane region" description="Helical" evidence="13">
    <location>
        <begin position="120"/>
        <end position="139"/>
    </location>
</feature>
<evidence type="ECO:0000313" key="17">
    <source>
        <dbReference type="Proteomes" id="UP001166674"/>
    </source>
</evidence>
<comment type="subcellular location">
    <subcellularLocation>
        <location evidence="1">Secreted</location>
    </subcellularLocation>
</comment>
<evidence type="ECO:0000256" key="6">
    <source>
        <dbReference type="ARBA" id="ARBA00022750"/>
    </source>
</evidence>
<proteinExistence type="inferred from homology"/>
<dbReference type="PROSITE" id="PS00141">
    <property type="entry name" value="ASP_PROTEASE"/>
    <property type="match status" value="2"/>
</dbReference>
<feature type="chain" id="PRO_5041423099" evidence="14">
    <location>
        <begin position="19"/>
        <end position="503"/>
    </location>
</feature>
<feature type="domain" description="Peptidase A1" evidence="15">
    <location>
        <begin position="191"/>
        <end position="500"/>
    </location>
</feature>
<comment type="caution">
    <text evidence="16">The sequence shown here is derived from an EMBL/GenBank/DDBJ whole genome shotgun (WGS) entry which is preliminary data.</text>
</comment>
<gene>
    <name evidence="16" type="ORF">SUZIE_135565</name>
</gene>
<evidence type="ECO:0000256" key="4">
    <source>
        <dbReference type="ARBA" id="ARBA00022670"/>
    </source>
</evidence>
<dbReference type="PROSITE" id="PS51767">
    <property type="entry name" value="PEPTIDASE_A1"/>
    <property type="match status" value="1"/>
</dbReference>
<evidence type="ECO:0000256" key="5">
    <source>
        <dbReference type="ARBA" id="ARBA00022729"/>
    </source>
</evidence>
<evidence type="ECO:0000256" key="11">
    <source>
        <dbReference type="PIRSR" id="PIRSR601461-2"/>
    </source>
</evidence>
<evidence type="ECO:0000256" key="1">
    <source>
        <dbReference type="ARBA" id="ARBA00004613"/>
    </source>
</evidence>
<keyword evidence="4 12" id="KW-0645">Protease</keyword>
<dbReference type="FunFam" id="2.40.70.10:FF:000004">
    <property type="entry name" value="Pepsin A"/>
    <property type="match status" value="1"/>
</dbReference>
<dbReference type="Gene3D" id="6.10.140.60">
    <property type="match status" value="1"/>
</dbReference>
<evidence type="ECO:0000256" key="8">
    <source>
        <dbReference type="ARBA" id="ARBA00023145"/>
    </source>
</evidence>
<keyword evidence="5 14" id="KW-0732">Signal</keyword>
<keyword evidence="13" id="KW-1133">Transmembrane helix</keyword>
<dbReference type="SUPFAM" id="SSF50630">
    <property type="entry name" value="Acid proteases"/>
    <property type="match status" value="1"/>
</dbReference>
<dbReference type="FunFam" id="2.40.70.10:FF:000006">
    <property type="entry name" value="Cathepsin E"/>
    <property type="match status" value="1"/>
</dbReference>
<dbReference type="GO" id="GO:0006508">
    <property type="term" value="P:proteolysis"/>
    <property type="evidence" value="ECO:0007669"/>
    <property type="project" value="UniProtKB-KW"/>
</dbReference>
<evidence type="ECO:0000256" key="10">
    <source>
        <dbReference type="PIRSR" id="PIRSR601461-1"/>
    </source>
</evidence>
<dbReference type="InterPro" id="IPR001461">
    <property type="entry name" value="Aspartic_peptidase_A1"/>
</dbReference>
<dbReference type="Gene3D" id="2.40.70.10">
    <property type="entry name" value="Acid Proteases"/>
    <property type="match status" value="2"/>
</dbReference>
<comment type="similarity">
    <text evidence="2 12">Belongs to the peptidase A1 family.</text>
</comment>
<feature type="active site" evidence="10">
    <location>
        <position position="392"/>
    </location>
</feature>
<dbReference type="Pfam" id="PF07966">
    <property type="entry name" value="A1_Propeptide"/>
    <property type="match status" value="1"/>
</dbReference>
<dbReference type="GO" id="GO:0005576">
    <property type="term" value="C:extracellular region"/>
    <property type="evidence" value="ECO:0007669"/>
    <property type="project" value="UniProtKB-SubCell"/>
</dbReference>
<evidence type="ECO:0000256" key="9">
    <source>
        <dbReference type="ARBA" id="ARBA00023157"/>
    </source>
</evidence>
<protein>
    <submittedName>
        <fullName evidence="16">Pepsin F</fullName>
    </submittedName>
</protein>
<evidence type="ECO:0000256" key="3">
    <source>
        <dbReference type="ARBA" id="ARBA00022525"/>
    </source>
</evidence>